<name>A0A3S1E5H9_9BACL</name>
<dbReference type="GO" id="GO:0046872">
    <property type="term" value="F:metal ion binding"/>
    <property type="evidence" value="ECO:0007669"/>
    <property type="project" value="UniProtKB-KW"/>
</dbReference>
<dbReference type="GO" id="GO:0006412">
    <property type="term" value="P:translation"/>
    <property type="evidence" value="ECO:0007669"/>
    <property type="project" value="UniProtKB-KW"/>
</dbReference>
<keyword evidence="6" id="KW-0862">Zinc</keyword>
<dbReference type="OrthoDB" id="9802304at2"/>
<evidence type="ECO:0000256" key="9">
    <source>
        <dbReference type="ARBA" id="ARBA00022917"/>
    </source>
</evidence>
<evidence type="ECO:0000313" key="12">
    <source>
        <dbReference type="EMBL" id="RUT38360.1"/>
    </source>
</evidence>
<dbReference type="SUPFAM" id="SSF81271">
    <property type="entry name" value="TGS-like"/>
    <property type="match status" value="1"/>
</dbReference>
<dbReference type="GO" id="GO:0000049">
    <property type="term" value="F:tRNA binding"/>
    <property type="evidence" value="ECO:0007669"/>
    <property type="project" value="UniProtKB-KW"/>
</dbReference>
<protein>
    <submittedName>
        <fullName evidence="12">TGS domain-containing protein</fullName>
    </submittedName>
</protein>
<dbReference type="InterPro" id="IPR018163">
    <property type="entry name" value="Thr/Ala-tRNA-synth_IIc_edit"/>
</dbReference>
<keyword evidence="8" id="KW-0694">RNA-binding</keyword>
<dbReference type="GO" id="GO:0005524">
    <property type="term" value="F:ATP binding"/>
    <property type="evidence" value="ECO:0007669"/>
    <property type="project" value="UniProtKB-KW"/>
</dbReference>
<feature type="domain" description="TGS" evidence="11">
    <location>
        <begin position="1"/>
        <end position="62"/>
    </location>
</feature>
<dbReference type="InterPro" id="IPR012676">
    <property type="entry name" value="TGS-like"/>
</dbReference>
<keyword evidence="2" id="KW-0820">tRNA-binding</keyword>
<dbReference type="Gene3D" id="3.30.980.10">
    <property type="entry name" value="Threonyl-trna Synthetase, Chain A, domain 2"/>
    <property type="match status" value="1"/>
</dbReference>
<evidence type="ECO:0000256" key="6">
    <source>
        <dbReference type="ARBA" id="ARBA00022833"/>
    </source>
</evidence>
<dbReference type="Gene3D" id="3.10.20.30">
    <property type="match status" value="1"/>
</dbReference>
<dbReference type="CDD" id="cd01667">
    <property type="entry name" value="TGS_ThrRS"/>
    <property type="match status" value="1"/>
</dbReference>
<keyword evidence="7" id="KW-0067">ATP-binding</keyword>
<evidence type="ECO:0000256" key="5">
    <source>
        <dbReference type="ARBA" id="ARBA00022741"/>
    </source>
</evidence>
<evidence type="ECO:0000256" key="7">
    <source>
        <dbReference type="ARBA" id="ARBA00022840"/>
    </source>
</evidence>
<evidence type="ECO:0000256" key="8">
    <source>
        <dbReference type="ARBA" id="ARBA00022884"/>
    </source>
</evidence>
<sequence length="105" mass="11246">MEIKITLPDGSIRELLQGTIISEAAGAISTMLKKNAIAGKIDGKSVDLNQPIEHDSHLEIVTIDSKDGLEIHRHSTAHVMAQAIKRIYGQKTVKLGIGPVIEGLG</sequence>
<evidence type="ECO:0000256" key="1">
    <source>
        <dbReference type="ARBA" id="ARBA00022490"/>
    </source>
</evidence>
<evidence type="ECO:0000259" key="11">
    <source>
        <dbReference type="PROSITE" id="PS51880"/>
    </source>
</evidence>
<dbReference type="Pfam" id="PF02824">
    <property type="entry name" value="TGS"/>
    <property type="match status" value="1"/>
</dbReference>
<gene>
    <name evidence="12" type="ORF">EJP82_27380</name>
</gene>
<comment type="caution">
    <text evidence="12">The sequence shown here is derived from an EMBL/GenBank/DDBJ whole genome shotgun (WGS) entry which is preliminary data.</text>
</comment>
<dbReference type="Proteomes" id="UP000279446">
    <property type="component" value="Unassembled WGS sequence"/>
</dbReference>
<organism evidence="12 13">
    <name type="scientific">Paenibacillus anaericanus</name>
    <dbReference type="NCBI Taxonomy" id="170367"/>
    <lineage>
        <taxon>Bacteria</taxon>
        <taxon>Bacillati</taxon>
        <taxon>Bacillota</taxon>
        <taxon>Bacilli</taxon>
        <taxon>Bacillales</taxon>
        <taxon>Paenibacillaceae</taxon>
        <taxon>Paenibacillus</taxon>
    </lineage>
</organism>
<dbReference type="FunFam" id="3.10.20.30:FF:000005">
    <property type="entry name" value="Threonine--tRNA ligase"/>
    <property type="match status" value="1"/>
</dbReference>
<dbReference type="SUPFAM" id="SSF55186">
    <property type="entry name" value="ThrRS/AlaRS common domain"/>
    <property type="match status" value="1"/>
</dbReference>
<proteinExistence type="predicted"/>
<keyword evidence="3" id="KW-0436">Ligase</keyword>
<dbReference type="EMBL" id="RZNY01000062">
    <property type="protein sequence ID" value="RUT38360.1"/>
    <property type="molecule type" value="Genomic_DNA"/>
</dbReference>
<keyword evidence="9" id="KW-0648">Protein biosynthesis</keyword>
<evidence type="ECO:0000256" key="4">
    <source>
        <dbReference type="ARBA" id="ARBA00022723"/>
    </source>
</evidence>
<keyword evidence="5" id="KW-0547">Nucleotide-binding</keyword>
<evidence type="ECO:0000256" key="3">
    <source>
        <dbReference type="ARBA" id="ARBA00022598"/>
    </source>
</evidence>
<keyword evidence="1" id="KW-0963">Cytoplasm</keyword>
<dbReference type="GO" id="GO:0004812">
    <property type="term" value="F:aminoacyl-tRNA ligase activity"/>
    <property type="evidence" value="ECO:0007669"/>
    <property type="project" value="UniProtKB-KW"/>
</dbReference>
<dbReference type="AlphaFoldDB" id="A0A3S1E5H9"/>
<dbReference type="PROSITE" id="PS51880">
    <property type="entry name" value="TGS"/>
    <property type="match status" value="1"/>
</dbReference>
<reference evidence="12 13" key="1">
    <citation type="submission" date="2018-12" db="EMBL/GenBank/DDBJ databases">
        <authorList>
            <person name="Sun L."/>
            <person name="Chen Z."/>
        </authorList>
    </citation>
    <scope>NUCLEOTIDE SEQUENCE [LARGE SCALE GENOMIC DNA]</scope>
    <source>
        <strain evidence="12 13">DSM 15890</strain>
    </source>
</reference>
<evidence type="ECO:0000256" key="10">
    <source>
        <dbReference type="ARBA" id="ARBA00023146"/>
    </source>
</evidence>
<accession>A0A3S1E5H9</accession>
<evidence type="ECO:0000313" key="13">
    <source>
        <dbReference type="Proteomes" id="UP000279446"/>
    </source>
</evidence>
<keyword evidence="10" id="KW-0030">Aminoacyl-tRNA synthetase</keyword>
<dbReference type="InterPro" id="IPR004095">
    <property type="entry name" value="TGS"/>
</dbReference>
<evidence type="ECO:0000256" key="2">
    <source>
        <dbReference type="ARBA" id="ARBA00022555"/>
    </source>
</evidence>
<dbReference type="InterPro" id="IPR012675">
    <property type="entry name" value="Beta-grasp_dom_sf"/>
</dbReference>
<keyword evidence="13" id="KW-1185">Reference proteome</keyword>
<keyword evidence="4" id="KW-0479">Metal-binding</keyword>